<evidence type="ECO:0000313" key="1">
    <source>
        <dbReference type="EMBL" id="PKB41232.1"/>
    </source>
</evidence>
<protein>
    <submittedName>
        <fullName evidence="1">Uncharacterized protein</fullName>
    </submittedName>
</protein>
<dbReference type="EMBL" id="PHUJ01000002">
    <property type="protein sequence ID" value="PKB41232.1"/>
    <property type="molecule type" value="Genomic_DNA"/>
</dbReference>
<reference evidence="1 2" key="1">
    <citation type="submission" date="2017-11" db="EMBL/GenBank/DDBJ databases">
        <title>Sequencing the genomes of 1000 actinobacteria strains.</title>
        <authorList>
            <person name="Klenk H.-P."/>
        </authorList>
    </citation>
    <scope>NUCLEOTIDE SEQUENCE [LARGE SCALE GENOMIC DNA]</scope>
    <source>
        <strain evidence="1 2">DSM 44104</strain>
    </source>
</reference>
<sequence>MHGPGIDGRATAVFSLQRCRVSGVVLTAQMGPRVERPELMVATIDPDQDGGQVTALRPEEVRRLAEWIDAATQWMRGPLVPVLAEALTGGFRSAELSIVWSQVVSAPQVEIGSLERGQVVGRVTDWDEPGIAFVTAVTRAGQPLGTPAFLGLDQARDLRDDLRRWLDWVELVEGTGAGFTETGELR</sequence>
<dbReference type="Proteomes" id="UP000232453">
    <property type="component" value="Unassembled WGS sequence"/>
</dbReference>
<dbReference type="AlphaFoldDB" id="A0AA44UUZ7"/>
<evidence type="ECO:0000313" key="2">
    <source>
        <dbReference type="Proteomes" id="UP000232453"/>
    </source>
</evidence>
<proteinExistence type="predicted"/>
<comment type="caution">
    <text evidence="1">The sequence shown here is derived from an EMBL/GenBank/DDBJ whole genome shotgun (WGS) entry which is preliminary data.</text>
</comment>
<gene>
    <name evidence="1" type="ORF">ATL51_0194</name>
</gene>
<name>A0AA44UUZ7_PSEA5</name>
<accession>A0AA44UUZ7</accession>
<organism evidence="1 2">
    <name type="scientific">Pseudonocardia alni</name>
    <name type="common">Amycolata alni</name>
    <dbReference type="NCBI Taxonomy" id="33907"/>
    <lineage>
        <taxon>Bacteria</taxon>
        <taxon>Bacillati</taxon>
        <taxon>Actinomycetota</taxon>
        <taxon>Actinomycetes</taxon>
        <taxon>Pseudonocardiales</taxon>
        <taxon>Pseudonocardiaceae</taxon>
        <taxon>Pseudonocardia</taxon>
    </lineage>
</organism>